<evidence type="ECO:0000259" key="1">
    <source>
        <dbReference type="PROSITE" id="PS50883"/>
    </source>
</evidence>
<protein>
    <submittedName>
        <fullName evidence="3">EAL domain, c-di-GMP-specific phosphodiesterase class I (Or its enzymatically inactive variant)</fullName>
    </submittedName>
</protein>
<evidence type="ECO:0000313" key="4">
    <source>
        <dbReference type="Proteomes" id="UP000236726"/>
    </source>
</evidence>
<dbReference type="EMBL" id="FNUL01000007">
    <property type="protein sequence ID" value="SEF74158.1"/>
    <property type="molecule type" value="Genomic_DNA"/>
</dbReference>
<dbReference type="Gene3D" id="3.30.70.270">
    <property type="match status" value="1"/>
</dbReference>
<dbReference type="Pfam" id="PF00563">
    <property type="entry name" value="EAL"/>
    <property type="match status" value="1"/>
</dbReference>
<dbReference type="PANTHER" id="PTHR33121:SF71">
    <property type="entry name" value="OXYGEN SENSOR PROTEIN DOSP"/>
    <property type="match status" value="1"/>
</dbReference>
<dbReference type="SUPFAM" id="SSF55073">
    <property type="entry name" value="Nucleotide cyclase"/>
    <property type="match status" value="1"/>
</dbReference>
<dbReference type="SMART" id="SM00052">
    <property type="entry name" value="EAL"/>
    <property type="match status" value="1"/>
</dbReference>
<dbReference type="InterPro" id="IPR043128">
    <property type="entry name" value="Rev_trsase/Diguanyl_cyclase"/>
</dbReference>
<dbReference type="InterPro" id="IPR050706">
    <property type="entry name" value="Cyclic-di-GMP_PDE-like"/>
</dbReference>
<dbReference type="Proteomes" id="UP000236726">
    <property type="component" value="Unassembled WGS sequence"/>
</dbReference>
<name>A0A1H5UI52_9FIRM</name>
<dbReference type="RefSeq" id="WP_103952745.1">
    <property type="nucleotide sequence ID" value="NZ_FNUL01000007.1"/>
</dbReference>
<organism evidence="3 4">
    <name type="scientific">Lachnospira multipara</name>
    <dbReference type="NCBI Taxonomy" id="28051"/>
    <lineage>
        <taxon>Bacteria</taxon>
        <taxon>Bacillati</taxon>
        <taxon>Bacillota</taxon>
        <taxon>Clostridia</taxon>
        <taxon>Lachnospirales</taxon>
        <taxon>Lachnospiraceae</taxon>
        <taxon>Lachnospira</taxon>
    </lineage>
</organism>
<proteinExistence type="predicted"/>
<dbReference type="InterPro" id="IPR001633">
    <property type="entry name" value="EAL_dom"/>
</dbReference>
<dbReference type="InterPro" id="IPR029787">
    <property type="entry name" value="Nucleotide_cyclase"/>
</dbReference>
<dbReference type="AlphaFoldDB" id="A0A1H5UI52"/>
<sequence length="830" mass="95782">MTNDELKDYVIDNIDLAIENAYIEPFYQPVIRTITGKLCGLEALARWIDPEYGMISPAIFVPALESVGQIYKLDLYIMERVCKDFVARKEKAGYVVPFSLNLSRQDFDKCDIAEIIEKNVKKYNVPRNILNIEITESCIGKDPEFMKKEIDKLHNLGYSIWMDDFGSEYSSFNVLKDFDVDELKIDMKFISSDEIKAKKIVMSIVDMAKKIGIKTLAEGVETNAQYEFLRNIGCEKIQGYFFGKPMSLEDTTDFLDNYSNGVELPYESHYYDKIGSVNILSPATFMGYNAKELDELGFNTQIPITIAELKNNKLEFIFYNQSFETQLKSFDINSVEILKLIVNNKENSHYGKIMDIFKLADQLEENYASGNFIIDDKLFIARVYKLDTCNEKTAYVCAIVSMVNDQEYLNKITKEKYIKALFNKYDRVDVFDLTELIDTEIYVNDQNIHNYDGGDIRSNMEKYAADRIYYEDVDRYMKFFDMATLRKRIQNSKERILTIYIRVKDGNDYVWKVLECNYIGNNKVIGTTRNASDSELKYAPYLVKEVNVTNINSYEASFSQVNPNVICYWKNLELRYTDATKGYINFYGIESLKDILNKTDTELNWVEDSIVADKEKEVLKTGIKTSLVETVNVKNETKVLTIDLSPIYDNGKIIGLMGYITDVYGQVKLGESSLFIDDYSGTLNTKGLMSEVNKFSDEFLLNDKKYAVLIVDIKDFKYAVKNYGKFFAKDILNVIGKKLVDIVGVKGVVGRIETDHFMILTRYKVESELEELKEKLLLEINKINKISNKSFTIDAYIEYTTCLEDDTTEKLIGRTMNRIAQIKSKNRNGE</sequence>
<feature type="domain" description="GGDEF" evidence="2">
    <location>
        <begin position="704"/>
        <end position="830"/>
    </location>
</feature>
<dbReference type="PANTHER" id="PTHR33121">
    <property type="entry name" value="CYCLIC DI-GMP PHOSPHODIESTERASE PDEF"/>
    <property type="match status" value="1"/>
</dbReference>
<evidence type="ECO:0000313" key="3">
    <source>
        <dbReference type="EMBL" id="SEF74158.1"/>
    </source>
</evidence>
<evidence type="ECO:0000259" key="2">
    <source>
        <dbReference type="PROSITE" id="PS50887"/>
    </source>
</evidence>
<dbReference type="PROSITE" id="PS50883">
    <property type="entry name" value="EAL"/>
    <property type="match status" value="1"/>
</dbReference>
<keyword evidence="4" id="KW-1185">Reference proteome</keyword>
<gene>
    <name evidence="3" type="ORF">SAMN05216537_10781</name>
</gene>
<dbReference type="GO" id="GO:0071111">
    <property type="term" value="F:cyclic-guanylate-specific phosphodiesterase activity"/>
    <property type="evidence" value="ECO:0007669"/>
    <property type="project" value="InterPro"/>
</dbReference>
<dbReference type="Gene3D" id="3.20.20.450">
    <property type="entry name" value="EAL domain"/>
    <property type="match status" value="1"/>
</dbReference>
<dbReference type="Pfam" id="PF00990">
    <property type="entry name" value="GGDEF"/>
    <property type="match status" value="1"/>
</dbReference>
<dbReference type="PROSITE" id="PS50887">
    <property type="entry name" value="GGDEF"/>
    <property type="match status" value="1"/>
</dbReference>
<dbReference type="SUPFAM" id="SSF141868">
    <property type="entry name" value="EAL domain-like"/>
    <property type="match status" value="1"/>
</dbReference>
<dbReference type="InterPro" id="IPR000160">
    <property type="entry name" value="GGDEF_dom"/>
</dbReference>
<dbReference type="CDD" id="cd01948">
    <property type="entry name" value="EAL"/>
    <property type="match status" value="1"/>
</dbReference>
<dbReference type="InterPro" id="IPR035919">
    <property type="entry name" value="EAL_sf"/>
</dbReference>
<accession>A0A1H5UI52</accession>
<dbReference type="Gene3D" id="3.30.450.20">
    <property type="entry name" value="PAS domain"/>
    <property type="match status" value="1"/>
</dbReference>
<feature type="domain" description="EAL" evidence="1">
    <location>
        <begin position="7"/>
        <end position="259"/>
    </location>
</feature>
<reference evidence="3 4" key="1">
    <citation type="submission" date="2016-10" db="EMBL/GenBank/DDBJ databases">
        <authorList>
            <person name="de Groot N.N."/>
        </authorList>
    </citation>
    <scope>NUCLEOTIDE SEQUENCE [LARGE SCALE GENOMIC DNA]</scope>
    <source>
        <strain evidence="3 4">D15d</strain>
    </source>
</reference>